<gene>
    <name evidence="4" type="primary">rplQ</name>
    <name evidence="6" type="ORF">UY17_C0024G0008</name>
</gene>
<dbReference type="EMBL" id="LCOZ01000024">
    <property type="protein sequence ID" value="KKU87238.1"/>
    <property type="molecule type" value="Genomic_DNA"/>
</dbReference>
<dbReference type="GO" id="GO:0022625">
    <property type="term" value="C:cytosolic large ribosomal subunit"/>
    <property type="evidence" value="ECO:0007669"/>
    <property type="project" value="TreeGrafter"/>
</dbReference>
<dbReference type="GO" id="GO:0006412">
    <property type="term" value="P:translation"/>
    <property type="evidence" value="ECO:0007669"/>
    <property type="project" value="UniProtKB-UniRule"/>
</dbReference>
<evidence type="ECO:0000256" key="2">
    <source>
        <dbReference type="ARBA" id="ARBA00022980"/>
    </source>
</evidence>
<dbReference type="InterPro" id="IPR036373">
    <property type="entry name" value="Ribosomal_bL17_sf"/>
</dbReference>
<proteinExistence type="inferred from homology"/>
<evidence type="ECO:0000313" key="6">
    <source>
        <dbReference type="EMBL" id="KKU87238.1"/>
    </source>
</evidence>
<comment type="caution">
    <text evidence="6">The sequence shown here is derived from an EMBL/GenBank/DDBJ whole genome shotgun (WGS) entry which is preliminary data.</text>
</comment>
<accession>A0A0G1WA78</accession>
<dbReference type="NCBIfam" id="TIGR00059">
    <property type="entry name" value="L17"/>
    <property type="match status" value="1"/>
</dbReference>
<dbReference type="Pfam" id="PF01196">
    <property type="entry name" value="Ribosomal_L17"/>
    <property type="match status" value="1"/>
</dbReference>
<sequence>MRHRLAGRKLGRNTHERRSLFRNLIRSLILTERIKTTVAKAKTIRPLVDKLMTQAKQGTLAGRRRVLAALVDRPVVDKLVKELAPRTGKRTSGFTRIQRLGRRLGDNSLMAIIEWVDKKGEAPAAAKAKAGKE</sequence>
<evidence type="ECO:0000256" key="5">
    <source>
        <dbReference type="RuleBase" id="RU000660"/>
    </source>
</evidence>
<dbReference type="AlphaFoldDB" id="A0A0G1WA78"/>
<dbReference type="PANTHER" id="PTHR14413:SF16">
    <property type="entry name" value="LARGE RIBOSOMAL SUBUNIT PROTEIN BL17M"/>
    <property type="match status" value="1"/>
</dbReference>
<comment type="subunit">
    <text evidence="4">Part of the 50S ribosomal subunit. Contacts protein L32.</text>
</comment>
<keyword evidence="3 4" id="KW-0687">Ribonucleoprotein</keyword>
<evidence type="ECO:0000256" key="3">
    <source>
        <dbReference type="ARBA" id="ARBA00023274"/>
    </source>
</evidence>
<dbReference type="InterPro" id="IPR000456">
    <property type="entry name" value="Ribosomal_bL17"/>
</dbReference>
<organism evidence="6 7">
    <name type="scientific">Candidatus Beckwithbacteria bacterium GW2011_GWC2_47_9</name>
    <dbReference type="NCBI Taxonomy" id="1618373"/>
    <lineage>
        <taxon>Bacteria</taxon>
        <taxon>Candidatus Beckwithiibacteriota</taxon>
    </lineage>
</organism>
<dbReference type="InterPro" id="IPR047859">
    <property type="entry name" value="Ribosomal_bL17_CS"/>
</dbReference>
<dbReference type="Gene3D" id="3.90.1030.10">
    <property type="entry name" value="Ribosomal protein L17"/>
    <property type="match status" value="1"/>
</dbReference>
<evidence type="ECO:0000313" key="7">
    <source>
        <dbReference type="Proteomes" id="UP000034772"/>
    </source>
</evidence>
<evidence type="ECO:0000256" key="1">
    <source>
        <dbReference type="ARBA" id="ARBA00008777"/>
    </source>
</evidence>
<dbReference type="SUPFAM" id="SSF64263">
    <property type="entry name" value="Prokaryotic ribosomal protein L17"/>
    <property type="match status" value="1"/>
</dbReference>
<comment type="similarity">
    <text evidence="1 4 5">Belongs to the bacterial ribosomal protein bL17 family.</text>
</comment>
<reference evidence="6 7" key="1">
    <citation type="journal article" date="2015" name="Nature">
        <title>rRNA introns, odd ribosomes, and small enigmatic genomes across a large radiation of phyla.</title>
        <authorList>
            <person name="Brown C.T."/>
            <person name="Hug L.A."/>
            <person name="Thomas B.C."/>
            <person name="Sharon I."/>
            <person name="Castelle C.J."/>
            <person name="Singh A."/>
            <person name="Wilkins M.J."/>
            <person name="Williams K.H."/>
            <person name="Banfield J.F."/>
        </authorList>
    </citation>
    <scope>NUCLEOTIDE SEQUENCE [LARGE SCALE GENOMIC DNA]</scope>
</reference>
<evidence type="ECO:0000256" key="4">
    <source>
        <dbReference type="HAMAP-Rule" id="MF_01368"/>
    </source>
</evidence>
<protein>
    <recommendedName>
        <fullName evidence="4">Large ribosomal subunit protein bL17</fullName>
    </recommendedName>
</protein>
<keyword evidence="2 4" id="KW-0689">Ribosomal protein</keyword>
<name>A0A0G1WA78_9BACT</name>
<dbReference type="GO" id="GO:0003735">
    <property type="term" value="F:structural constituent of ribosome"/>
    <property type="evidence" value="ECO:0007669"/>
    <property type="project" value="InterPro"/>
</dbReference>
<dbReference type="PANTHER" id="PTHR14413">
    <property type="entry name" value="RIBOSOMAL PROTEIN L17"/>
    <property type="match status" value="1"/>
</dbReference>
<dbReference type="HAMAP" id="MF_01368">
    <property type="entry name" value="Ribosomal_bL17"/>
    <property type="match status" value="1"/>
</dbReference>
<dbReference type="Proteomes" id="UP000034772">
    <property type="component" value="Unassembled WGS sequence"/>
</dbReference>
<dbReference type="PROSITE" id="PS01167">
    <property type="entry name" value="RIBOSOMAL_L17"/>
    <property type="match status" value="1"/>
</dbReference>